<keyword evidence="5" id="KW-1185">Reference proteome</keyword>
<feature type="compositionally biased region" description="Polar residues" evidence="2">
    <location>
        <begin position="326"/>
        <end position="337"/>
    </location>
</feature>
<evidence type="ECO:0000313" key="4">
    <source>
        <dbReference type="EMBL" id="RKO85833.1"/>
    </source>
</evidence>
<evidence type="ECO:0000256" key="1">
    <source>
        <dbReference type="SAM" id="Coils"/>
    </source>
</evidence>
<protein>
    <submittedName>
        <fullName evidence="4">Uncharacterized protein</fullName>
    </submittedName>
</protein>
<accession>A0A4P9W3K5</accession>
<gene>
    <name evidence="4" type="ORF">BDK51DRAFT_51089</name>
</gene>
<name>A0A4P9W3K5_9FUNG</name>
<evidence type="ECO:0000313" key="5">
    <source>
        <dbReference type="Proteomes" id="UP000269721"/>
    </source>
</evidence>
<evidence type="ECO:0000256" key="2">
    <source>
        <dbReference type="SAM" id="MobiDB-lite"/>
    </source>
</evidence>
<proteinExistence type="predicted"/>
<feature type="signal peptide" evidence="3">
    <location>
        <begin position="1"/>
        <end position="18"/>
    </location>
</feature>
<feature type="region of interest" description="Disordered" evidence="2">
    <location>
        <begin position="388"/>
        <end position="454"/>
    </location>
</feature>
<sequence length="454" mass="48042">MSIKTFSLLIARWKLCDCYPAEQAKEWPANGEYGCSSGNASLQRHLEEQGKKFLKKHVAEMGRKAMSFVTCLHSTTPICSLSFSSCKRSANDPSAARNGRPPDLINVIRLCLALHCKQDTGGSDNLASSVTYATNCVRYLHRKNEDFAAKEPGEDFERQEASTKKLSPLTQTNRPLAVIRGDGEAATESPESARFHENSAVAVTDSKCRKASVDAFSTSEHLTVFLSKPSCNIIHIVPTNFIKIAHLFAVAVAFATLTAEAGEIDDRRANLQTDLKAAREEAEKRRKDARKALERAAKKIAEIAAAATINATENANAHDDAADGPTENTTAIASPDNSTTTASENSTAIATVNSTAATVTSTTTTATTATISDVATTTGNNTAIATGITTNTNSTETNSCEAASVPSAATTANTEPSTTLRPPPPTTRPLQPSPPPTAARPPHSPPRASGSSTA</sequence>
<reference evidence="5" key="1">
    <citation type="journal article" date="2018" name="Nat. Microbiol.">
        <title>Leveraging single-cell genomics to expand the fungal tree of life.</title>
        <authorList>
            <person name="Ahrendt S.R."/>
            <person name="Quandt C.A."/>
            <person name="Ciobanu D."/>
            <person name="Clum A."/>
            <person name="Salamov A."/>
            <person name="Andreopoulos B."/>
            <person name="Cheng J.F."/>
            <person name="Woyke T."/>
            <person name="Pelin A."/>
            <person name="Henrissat B."/>
            <person name="Reynolds N.K."/>
            <person name="Benny G.L."/>
            <person name="Smith M.E."/>
            <person name="James T.Y."/>
            <person name="Grigoriev I.V."/>
        </authorList>
    </citation>
    <scope>NUCLEOTIDE SEQUENCE [LARGE SCALE GENOMIC DNA]</scope>
</reference>
<feature type="region of interest" description="Disordered" evidence="2">
    <location>
        <begin position="315"/>
        <end position="345"/>
    </location>
</feature>
<organism evidence="4 5">
    <name type="scientific">Blyttiomyces helicus</name>
    <dbReference type="NCBI Taxonomy" id="388810"/>
    <lineage>
        <taxon>Eukaryota</taxon>
        <taxon>Fungi</taxon>
        <taxon>Fungi incertae sedis</taxon>
        <taxon>Chytridiomycota</taxon>
        <taxon>Chytridiomycota incertae sedis</taxon>
        <taxon>Chytridiomycetes</taxon>
        <taxon>Chytridiomycetes incertae sedis</taxon>
        <taxon>Blyttiomyces</taxon>
    </lineage>
</organism>
<evidence type="ECO:0000256" key="3">
    <source>
        <dbReference type="SAM" id="SignalP"/>
    </source>
</evidence>
<dbReference type="Proteomes" id="UP000269721">
    <property type="component" value="Unassembled WGS sequence"/>
</dbReference>
<feature type="compositionally biased region" description="Pro residues" evidence="2">
    <location>
        <begin position="421"/>
        <end position="445"/>
    </location>
</feature>
<keyword evidence="3" id="KW-0732">Signal</keyword>
<feature type="coiled-coil region" evidence="1">
    <location>
        <begin position="261"/>
        <end position="306"/>
    </location>
</feature>
<dbReference type="EMBL" id="KZ998702">
    <property type="protein sequence ID" value="RKO85833.1"/>
    <property type="molecule type" value="Genomic_DNA"/>
</dbReference>
<keyword evidence="1" id="KW-0175">Coiled coil</keyword>
<dbReference type="AlphaFoldDB" id="A0A4P9W3K5"/>
<feature type="chain" id="PRO_5020768499" evidence="3">
    <location>
        <begin position="19"/>
        <end position="454"/>
    </location>
</feature>
<feature type="compositionally biased region" description="Low complexity" evidence="2">
    <location>
        <begin position="388"/>
        <end position="399"/>
    </location>
</feature>